<organism evidence="4 7">
    <name type="scientific">Enterococcus durans</name>
    <dbReference type="NCBI Taxonomy" id="53345"/>
    <lineage>
        <taxon>Bacteria</taxon>
        <taxon>Bacillati</taxon>
        <taxon>Bacillota</taxon>
        <taxon>Bacilli</taxon>
        <taxon>Lactobacillales</taxon>
        <taxon>Enterococcaceae</taxon>
        <taxon>Enterococcus</taxon>
    </lineage>
</organism>
<keyword evidence="1" id="KW-0812">Transmembrane</keyword>
<dbReference type="Proteomes" id="UP000252797">
    <property type="component" value="Unassembled WGS sequence"/>
</dbReference>
<evidence type="ECO:0000313" key="2">
    <source>
        <dbReference type="EMBL" id="KAA9207983.1"/>
    </source>
</evidence>
<gene>
    <name evidence="3" type="ORF">CRM96_10265</name>
    <name evidence="4" type="ORF">EA71_02107</name>
    <name evidence="2" type="ORF">F6X95_01550</name>
    <name evidence="5" type="ORF">NCTC8129_00203</name>
</gene>
<dbReference type="Pfam" id="PF06612">
    <property type="entry name" value="DUF1146"/>
    <property type="match status" value="1"/>
</dbReference>
<feature type="transmembrane region" description="Helical" evidence="1">
    <location>
        <begin position="47"/>
        <end position="73"/>
    </location>
</feature>
<keyword evidence="1" id="KW-1133">Transmembrane helix</keyword>
<evidence type="ECO:0000313" key="6">
    <source>
        <dbReference type="Proteomes" id="UP000220669"/>
    </source>
</evidence>
<evidence type="ECO:0000313" key="3">
    <source>
        <dbReference type="EMBL" id="PEH45365.1"/>
    </source>
</evidence>
<reference evidence="4 7" key="1">
    <citation type="submission" date="2015-06" db="EMBL/GenBank/DDBJ databases">
        <title>The Genome Sequence of Enterococcus durans 4EA1.</title>
        <authorList>
            <consortium name="The Broad Institute Genomics Platform"/>
            <consortium name="The Broad Institute Genome Sequencing Center for Infectious Disease"/>
            <person name="Earl A.M."/>
            <person name="Van Tyne D."/>
            <person name="Lebreton F."/>
            <person name="Saavedra J.T."/>
            <person name="Gilmore M.S."/>
            <person name="Manson Mcguire A."/>
            <person name="Clock S."/>
            <person name="Crupain M."/>
            <person name="Rangan U."/>
            <person name="Young S."/>
            <person name="Abouelleil A."/>
            <person name="Cao P."/>
            <person name="Chapman S.B."/>
            <person name="Griggs A."/>
            <person name="Priest M."/>
            <person name="Shea T."/>
            <person name="Wortman J."/>
            <person name="Nusbaum C."/>
            <person name="Birren B."/>
        </authorList>
    </citation>
    <scope>NUCLEOTIDE SEQUENCE [LARGE SCALE GENOMIC DNA]</scope>
    <source>
        <strain evidence="4 7">4EA1</strain>
    </source>
</reference>
<dbReference type="EMBL" id="UGIF01000002">
    <property type="protein sequence ID" value="STP28089.1"/>
    <property type="molecule type" value="Genomic_DNA"/>
</dbReference>
<dbReference type="EMBL" id="LEPB01000004">
    <property type="protein sequence ID" value="RCA11350.1"/>
    <property type="molecule type" value="Genomic_DNA"/>
</dbReference>
<evidence type="ECO:0000256" key="1">
    <source>
        <dbReference type="SAM" id="Phobius"/>
    </source>
</evidence>
<evidence type="ECO:0000313" key="4">
    <source>
        <dbReference type="EMBL" id="RCA11350.1"/>
    </source>
</evidence>
<dbReference type="OrthoDB" id="1651016at2"/>
<dbReference type="EMBL" id="VYUT01000002">
    <property type="protein sequence ID" value="KAA9207983.1"/>
    <property type="molecule type" value="Genomic_DNA"/>
</dbReference>
<dbReference type="Proteomes" id="UP000254070">
    <property type="component" value="Unassembled WGS sequence"/>
</dbReference>
<dbReference type="EMBL" id="PDEB01000004">
    <property type="protein sequence ID" value="PEH45365.1"/>
    <property type="molecule type" value="Genomic_DNA"/>
</dbReference>
<feature type="transmembrane region" description="Helical" evidence="1">
    <location>
        <begin position="6"/>
        <end position="26"/>
    </location>
</feature>
<dbReference type="InterPro" id="IPR009526">
    <property type="entry name" value="DUF1146"/>
</dbReference>
<dbReference type="GeneID" id="56741961"/>
<name>A0A2A7SPZ6_9ENTE</name>
<dbReference type="Proteomes" id="UP000220669">
    <property type="component" value="Unassembled WGS sequence"/>
</dbReference>
<accession>A0A2A7SPZ6</accession>
<protein>
    <submittedName>
        <fullName evidence="2">DUF1146 domain-containing protein</fullName>
    </submittedName>
    <submittedName>
        <fullName evidence="5">Membrane protein</fullName>
    </submittedName>
</protein>
<evidence type="ECO:0000313" key="9">
    <source>
        <dbReference type="Proteomes" id="UP000326078"/>
    </source>
</evidence>
<evidence type="ECO:0000313" key="8">
    <source>
        <dbReference type="Proteomes" id="UP000254070"/>
    </source>
</evidence>
<keyword evidence="1" id="KW-0472">Membrane</keyword>
<sequence length="78" mass="9199">MQVYGIDAIIRIVSHLAFIYLAFWSLRSLRIETFFRAMHNTQIRMTIVLFSIFLGYTASNFFLEIIALCRNLFVSLLF</sequence>
<dbReference type="AlphaFoldDB" id="A0A2A7SPZ6"/>
<dbReference type="Proteomes" id="UP000326078">
    <property type="component" value="Unassembled WGS sequence"/>
</dbReference>
<evidence type="ECO:0000313" key="7">
    <source>
        <dbReference type="Proteomes" id="UP000252797"/>
    </source>
</evidence>
<reference evidence="5 8" key="3">
    <citation type="submission" date="2018-06" db="EMBL/GenBank/DDBJ databases">
        <authorList>
            <consortium name="Pathogen Informatics"/>
            <person name="Doyle S."/>
        </authorList>
    </citation>
    <scope>NUCLEOTIDE SEQUENCE [LARGE SCALE GENOMIC DNA]</scope>
    <source>
        <strain evidence="5 8">NCTC8129</strain>
    </source>
</reference>
<evidence type="ECO:0000313" key="5">
    <source>
        <dbReference type="EMBL" id="STP28089.1"/>
    </source>
</evidence>
<proteinExistence type="predicted"/>
<reference evidence="3 6" key="2">
    <citation type="submission" date="2017-09" db="EMBL/GenBank/DDBJ databases">
        <title>FDA dAtabase for Regulatory Grade micrObial Sequences (FDA-ARGOS): Supporting development and validation of Infectious Disease Dx tests.</title>
        <authorList>
            <person name="Minogue T."/>
            <person name="Wolcott M."/>
            <person name="Wasieloski L."/>
            <person name="Aguilar W."/>
            <person name="Moore D."/>
            <person name="Tallon L.J."/>
            <person name="Sadzewicz L."/>
            <person name="Ott S."/>
            <person name="Zhao X."/>
            <person name="Nagaraj S."/>
            <person name="Vavikolanu K."/>
            <person name="Aluvathingal J."/>
            <person name="Nadendla S."/>
            <person name="Sichtig H."/>
        </authorList>
    </citation>
    <scope>NUCLEOTIDE SEQUENCE [LARGE SCALE GENOMIC DNA]</scope>
    <source>
        <strain evidence="3 6">FDAARGOS_396</strain>
    </source>
</reference>
<reference evidence="2 9" key="4">
    <citation type="submission" date="2019-09" db="EMBL/GenBank/DDBJ databases">
        <title>Vancomyinc resistant enterococci isolated from farm animals in Switzerland.</title>
        <authorList>
            <person name="Stevens M.J.A."/>
            <person name="Stephan R."/>
            <person name="Morach M."/>
            <person name="Nuesch-Inderbinen M."/>
        </authorList>
    </citation>
    <scope>NUCLEOTIDE SEQUENCE [LARGE SCALE GENOMIC DNA]</scope>
    <source>
        <strain evidence="2 9">GH27</strain>
    </source>
</reference>
<dbReference type="NCBIfam" id="TIGR02327">
    <property type="entry name" value="int_mem_ywzB"/>
    <property type="match status" value="1"/>
</dbReference>
<dbReference type="RefSeq" id="WP_005878474.1">
    <property type="nucleotide sequence ID" value="NZ_CABGIQ010000003.1"/>
</dbReference>